<evidence type="ECO:0000313" key="2">
    <source>
        <dbReference type="Proteomes" id="UP000007934"/>
    </source>
</evidence>
<dbReference type="Proteomes" id="UP000007934">
    <property type="component" value="Chromosome"/>
</dbReference>
<dbReference type="EMBL" id="FQ670179">
    <property type="protein sequence ID" value="CBY83078.1"/>
    <property type="molecule type" value="Genomic_DNA"/>
</dbReference>
<reference evidence="1 2" key="1">
    <citation type="journal article" date="2011" name="Genome Biol. Evol.">
        <title>Comparative whole genome sequence analysis of the carcinogenic bacterial model pathogen Helicobacter felis.</title>
        <authorList>
            <person name="Arnold I.C."/>
            <person name="Zigova Z."/>
            <person name="Holden M."/>
            <person name="Lawley T.D."/>
            <person name="Rad R."/>
            <person name="Dougan G."/>
            <person name="Falkow S."/>
            <person name="Bentley S.D."/>
            <person name="Muller A."/>
        </authorList>
    </citation>
    <scope>NUCLEOTIDE SEQUENCE [LARGE SCALE GENOMIC DNA]</scope>
    <source>
        <strain evidence="2">ATCC 49179 / CCUG 28539 / NCTC 12436 / CS1</strain>
    </source>
</reference>
<proteinExistence type="predicted"/>
<dbReference type="GeneID" id="36133958"/>
<sequence length="174" mass="19536">MGINIQGLVGFSCCIVALGSVLHALDSARVKECYQVLGEECGLWTKGFDQIQKIVIHPVKIDLTQEQIKAIQGSEEIKGCLAWHFNPKSLKKFFKRSETYPVSPLEGYDDLICHIMGSFMLEGQKYTFNINGGGHFEIYDSKGKVYYLGCRLEQYNDAGDIVPNPKCAKFLPDF</sequence>
<dbReference type="KEGG" id="hfe:HFELIS_09940"/>
<dbReference type="OrthoDB" id="5323088at2"/>
<gene>
    <name evidence="1" type="ordered locus">Hfelis_09940</name>
</gene>
<keyword evidence="2" id="KW-1185">Reference proteome</keyword>
<protein>
    <submittedName>
        <fullName evidence="1">Uncharacterized protein</fullName>
    </submittedName>
</protein>
<dbReference type="STRING" id="936155.HFELIS_09940"/>
<evidence type="ECO:0000313" key="1">
    <source>
        <dbReference type="EMBL" id="CBY83078.1"/>
    </source>
</evidence>
<dbReference type="AlphaFoldDB" id="E7ACP7"/>
<accession>E7ACP7</accession>
<dbReference type="HOGENOM" id="CLU_1537994_0_0_7"/>
<name>E7ACP7_HELFC</name>
<organism evidence="1 2">
    <name type="scientific">Helicobacter felis (strain ATCC 49179 / CCUG 28539 / NCTC 12436 / CS1)</name>
    <dbReference type="NCBI Taxonomy" id="936155"/>
    <lineage>
        <taxon>Bacteria</taxon>
        <taxon>Pseudomonadati</taxon>
        <taxon>Campylobacterota</taxon>
        <taxon>Epsilonproteobacteria</taxon>
        <taxon>Campylobacterales</taxon>
        <taxon>Helicobacteraceae</taxon>
        <taxon>Helicobacter</taxon>
    </lineage>
</organism>
<dbReference type="RefSeq" id="WP_013469444.1">
    <property type="nucleotide sequence ID" value="NC_014810.2"/>
</dbReference>